<dbReference type="AlphaFoldDB" id="A0A9P0Z5B5"/>
<proteinExistence type="predicted"/>
<dbReference type="Proteomes" id="UP001152484">
    <property type="component" value="Unassembled WGS sequence"/>
</dbReference>
<dbReference type="EMBL" id="CAMAPE010000019">
    <property type="protein sequence ID" value="CAH9087290.1"/>
    <property type="molecule type" value="Genomic_DNA"/>
</dbReference>
<protein>
    <submittedName>
        <fullName evidence="1">Uncharacterized protein</fullName>
    </submittedName>
</protein>
<name>A0A9P0Z5B5_CUSEU</name>
<keyword evidence="2" id="KW-1185">Reference proteome</keyword>
<reference evidence="1" key="1">
    <citation type="submission" date="2022-07" db="EMBL/GenBank/DDBJ databases">
        <authorList>
            <person name="Macas J."/>
            <person name="Novak P."/>
            <person name="Neumann P."/>
        </authorList>
    </citation>
    <scope>NUCLEOTIDE SEQUENCE</scope>
</reference>
<evidence type="ECO:0000313" key="2">
    <source>
        <dbReference type="Proteomes" id="UP001152484"/>
    </source>
</evidence>
<feature type="non-terminal residue" evidence="1">
    <location>
        <position position="31"/>
    </location>
</feature>
<accession>A0A9P0Z5B5</accession>
<comment type="caution">
    <text evidence="1">The sequence shown here is derived from an EMBL/GenBank/DDBJ whole genome shotgun (WGS) entry which is preliminary data.</text>
</comment>
<evidence type="ECO:0000313" key="1">
    <source>
        <dbReference type="EMBL" id="CAH9087290.1"/>
    </source>
</evidence>
<sequence>MDNEHVAKKGKKLISSFFSKVNRQTGEGSSE</sequence>
<gene>
    <name evidence="1" type="ORF">CEURO_LOCUS9998</name>
</gene>
<organism evidence="1 2">
    <name type="scientific">Cuscuta europaea</name>
    <name type="common">European dodder</name>
    <dbReference type="NCBI Taxonomy" id="41803"/>
    <lineage>
        <taxon>Eukaryota</taxon>
        <taxon>Viridiplantae</taxon>
        <taxon>Streptophyta</taxon>
        <taxon>Embryophyta</taxon>
        <taxon>Tracheophyta</taxon>
        <taxon>Spermatophyta</taxon>
        <taxon>Magnoliopsida</taxon>
        <taxon>eudicotyledons</taxon>
        <taxon>Gunneridae</taxon>
        <taxon>Pentapetalae</taxon>
        <taxon>asterids</taxon>
        <taxon>lamiids</taxon>
        <taxon>Solanales</taxon>
        <taxon>Convolvulaceae</taxon>
        <taxon>Cuscuteae</taxon>
        <taxon>Cuscuta</taxon>
        <taxon>Cuscuta subgen. Cuscuta</taxon>
    </lineage>
</organism>